<organism evidence="1 2">
    <name type="scientific">Lapidilactobacillus mulanensis</name>
    <dbReference type="NCBI Taxonomy" id="2485999"/>
    <lineage>
        <taxon>Bacteria</taxon>
        <taxon>Bacillati</taxon>
        <taxon>Bacillota</taxon>
        <taxon>Bacilli</taxon>
        <taxon>Lactobacillales</taxon>
        <taxon>Lactobacillaceae</taxon>
        <taxon>Lapidilactobacillus</taxon>
    </lineage>
</organism>
<evidence type="ECO:0000313" key="2">
    <source>
        <dbReference type="Proteomes" id="UP001597244"/>
    </source>
</evidence>
<keyword evidence="2" id="KW-1185">Reference proteome</keyword>
<dbReference type="InterPro" id="IPR009319">
    <property type="entry name" value="Phage_A118_VSP1"/>
</dbReference>
<sequence length="403" mass="45313">MVKLTADPHQLTMSSAQIQDIYSGLEQDIFKAFVDRLKTKGLTGDNVQQWQMQKLNELHLVNKDTIKLVSEASGQSEKQLNKLFIDGGVAIYNDEIANIDSGISGKVVENNQIDQVLEGYLDQTRLDLDNNVNQTLLTTNFGDSPVAKTYQQIIKETTADVLSGLKTPDRALADTIYKWRNRGITPVMIDKGGHQWSLEGYARTVIDTTTNRAFQVVRDTAASDNGIDTFVMSSHAACRPACAPIQGKLVTTRREGFKAEGEWFEPLDNHGYGEPGGTFGINCSHIKWSYIPGANTNDQEQFNPKESVEKYKWQQKQRALERKVRESKRNEELADQLGDEDGKAKFGLQKLKYQSALRKIVDDHDFLVRDYNRENSFGLSATKRLVKKSAPVAKQSVISKDYK</sequence>
<reference evidence="2" key="1">
    <citation type="journal article" date="2019" name="Int. J. Syst. Evol. Microbiol.">
        <title>The Global Catalogue of Microorganisms (GCM) 10K type strain sequencing project: providing services to taxonomists for standard genome sequencing and annotation.</title>
        <authorList>
            <consortium name="The Broad Institute Genomics Platform"/>
            <consortium name="The Broad Institute Genome Sequencing Center for Infectious Disease"/>
            <person name="Wu L."/>
            <person name="Ma J."/>
        </authorList>
    </citation>
    <scope>NUCLEOTIDE SEQUENCE [LARGE SCALE GENOMIC DNA]</scope>
    <source>
        <strain evidence="2">CCM 8951</strain>
    </source>
</reference>
<gene>
    <name evidence="1" type="ORF">ACFQ4L_10455</name>
</gene>
<dbReference type="EMBL" id="JBHTOF010000103">
    <property type="protein sequence ID" value="MFD1466482.1"/>
    <property type="molecule type" value="Genomic_DNA"/>
</dbReference>
<evidence type="ECO:0000313" key="1">
    <source>
        <dbReference type="EMBL" id="MFD1466482.1"/>
    </source>
</evidence>
<protein>
    <submittedName>
        <fullName evidence="1">Phage minor capsid protein</fullName>
    </submittedName>
</protein>
<comment type="caution">
    <text evidence="1">The sequence shown here is derived from an EMBL/GenBank/DDBJ whole genome shotgun (WGS) entry which is preliminary data.</text>
</comment>
<dbReference type="Pfam" id="PF06152">
    <property type="entry name" value="Phage_min_cap2"/>
    <property type="match status" value="1"/>
</dbReference>
<dbReference type="RefSeq" id="WP_125577476.1">
    <property type="nucleotide sequence ID" value="NZ_JBHTOF010000103.1"/>
</dbReference>
<proteinExistence type="predicted"/>
<accession>A0ABW4DR14</accession>
<dbReference type="Proteomes" id="UP001597244">
    <property type="component" value="Unassembled WGS sequence"/>
</dbReference>
<name>A0ABW4DR14_9LACO</name>